<evidence type="ECO:0008006" key="4">
    <source>
        <dbReference type="Google" id="ProtNLM"/>
    </source>
</evidence>
<feature type="chain" id="PRO_5012309695" description="Carboxypeptidase regulatory-like domain-containing protein" evidence="1">
    <location>
        <begin position="22"/>
        <end position="279"/>
    </location>
</feature>
<evidence type="ECO:0000256" key="1">
    <source>
        <dbReference type="SAM" id="SignalP"/>
    </source>
</evidence>
<sequence length="279" mass="29024">MKRPTVILCCALLGLAPAACGPGLEPESDGTGTAIDPDNPTITVSGQAEVYPEAMRLLAAQGQGTPVLEGFTLTLEEPLGVGVNDEHAVLAQGVVDSGGGFSVPGVAVNGIHLSLAARLEHEGFVRSSTILFDTVFTRTRPTLDLVGTRVWALPDAFHDALTHAVGEKAIRTRSEGRAGTLKEAGFILGRVVDASGAPRAGARLVGENNGVTAHIYYPSADFQSADQKLTSETGLFVYVHSGTAPEVFELAVKGEKVYMKRNVGAAPGAALVVTFHPAE</sequence>
<gene>
    <name evidence="2" type="ORF">MEBOL_003795</name>
</gene>
<dbReference type="AlphaFoldDB" id="A0A250IEZ9"/>
<keyword evidence="3" id="KW-1185">Reference proteome</keyword>
<evidence type="ECO:0000313" key="2">
    <source>
        <dbReference type="EMBL" id="ATB30335.1"/>
    </source>
</evidence>
<dbReference type="RefSeq" id="WP_170115545.1">
    <property type="nucleotide sequence ID" value="NZ_CP022163.1"/>
</dbReference>
<keyword evidence="1" id="KW-0732">Signal</keyword>
<reference evidence="2 3" key="1">
    <citation type="submission" date="2017-06" db="EMBL/GenBank/DDBJ databases">
        <authorList>
            <person name="Kim H.J."/>
            <person name="Triplett B.A."/>
        </authorList>
    </citation>
    <scope>NUCLEOTIDE SEQUENCE [LARGE SCALE GENOMIC DNA]</scope>
    <source>
        <strain evidence="2 3">DSM 14713</strain>
    </source>
</reference>
<proteinExistence type="predicted"/>
<accession>A0A250IEZ9</accession>
<protein>
    <recommendedName>
        <fullName evidence="4">Carboxypeptidase regulatory-like domain-containing protein</fullName>
    </recommendedName>
</protein>
<dbReference type="EMBL" id="CP022163">
    <property type="protein sequence ID" value="ATB30335.1"/>
    <property type="molecule type" value="Genomic_DNA"/>
</dbReference>
<organism evidence="2 3">
    <name type="scientific">Melittangium boletus DSM 14713</name>
    <dbReference type="NCBI Taxonomy" id="1294270"/>
    <lineage>
        <taxon>Bacteria</taxon>
        <taxon>Pseudomonadati</taxon>
        <taxon>Myxococcota</taxon>
        <taxon>Myxococcia</taxon>
        <taxon>Myxococcales</taxon>
        <taxon>Cystobacterineae</taxon>
        <taxon>Archangiaceae</taxon>
        <taxon>Melittangium</taxon>
    </lineage>
</organism>
<name>A0A250IEZ9_9BACT</name>
<feature type="signal peptide" evidence="1">
    <location>
        <begin position="1"/>
        <end position="21"/>
    </location>
</feature>
<dbReference type="Proteomes" id="UP000217289">
    <property type="component" value="Chromosome"/>
</dbReference>
<dbReference type="KEGG" id="mbd:MEBOL_003795"/>
<evidence type="ECO:0000313" key="3">
    <source>
        <dbReference type="Proteomes" id="UP000217289"/>
    </source>
</evidence>